<organism evidence="2">
    <name type="scientific">Tupanvirus soda lake</name>
    <dbReference type="NCBI Taxonomy" id="2126985"/>
    <lineage>
        <taxon>Viruses</taxon>
        <taxon>Varidnaviria</taxon>
        <taxon>Bamfordvirae</taxon>
        <taxon>Nucleocytoviricota</taxon>
        <taxon>Megaviricetes</taxon>
        <taxon>Imitervirales</taxon>
        <taxon>Mimiviridae</taxon>
        <taxon>Megamimivirinae</taxon>
        <taxon>Tupanvirus</taxon>
        <taxon>Tupanvirus salinum</taxon>
    </lineage>
</organism>
<proteinExistence type="predicted"/>
<reference evidence="2" key="1">
    <citation type="submission" date="2017-01" db="EMBL/GenBank/DDBJ databases">
        <authorList>
            <person name="Assis F.L."/>
            <person name="Abrahao J.S."/>
            <person name="Silva L."/>
            <person name="Khalil J.B."/>
            <person name="Rodrigues R."/>
            <person name="Silva L.S."/>
            <person name="Arantes T."/>
            <person name="Boratto P."/>
            <person name="Andrade M."/>
            <person name="Kroon E.G."/>
            <person name="Ribeiro B."/>
            <person name="Bergier I."/>
            <person name="Seligmann H."/>
            <person name="Ghigo E."/>
            <person name="Colson P."/>
            <person name="Levasseur A."/>
            <person name="Raoult D."/>
            <person name="Scola B.L."/>
        </authorList>
    </citation>
    <scope>NUCLEOTIDE SEQUENCE</scope>
    <source>
        <strain evidence="2">Soda lake</strain>
    </source>
</reference>
<feature type="domain" description="HD" evidence="1">
    <location>
        <begin position="30"/>
        <end position="108"/>
    </location>
</feature>
<dbReference type="InterPro" id="IPR003607">
    <property type="entry name" value="HD/PDEase_dom"/>
</dbReference>
<evidence type="ECO:0000259" key="1">
    <source>
        <dbReference type="Pfam" id="PF01966"/>
    </source>
</evidence>
<name>A0A6N1NV84_9VIRU</name>
<accession>A0A6N1NV84</accession>
<dbReference type="CDD" id="cd00077">
    <property type="entry name" value="HDc"/>
    <property type="match status" value="1"/>
</dbReference>
<reference evidence="2" key="2">
    <citation type="journal article" date="2018" name="Nat. Commun.">
        <title>Tailed giant Tupanvirus possesses the most complete translational apparatus of the known virosphere.</title>
        <authorList>
            <person name="Abrahao J."/>
            <person name="Silva L."/>
            <person name="Silva L.S."/>
            <person name="Khalil J.Y.B."/>
            <person name="Rodrigues R."/>
            <person name="Arantes T."/>
            <person name="Assis F."/>
            <person name="Boratto P."/>
            <person name="Andrade M."/>
            <person name="Kroon E.G."/>
            <person name="Ribeiro B."/>
            <person name="Bergier I."/>
            <person name="Seligmann H."/>
            <person name="Ghigo E."/>
            <person name="Colson P."/>
            <person name="Levasseur A."/>
            <person name="Kroemer G."/>
            <person name="Raoult D."/>
            <person name="La Scola B."/>
        </authorList>
    </citation>
    <scope>NUCLEOTIDE SEQUENCE [LARGE SCALE GENOMIC DNA]</scope>
    <source>
        <strain evidence="2">Soda lake</strain>
    </source>
</reference>
<dbReference type="InterPro" id="IPR052567">
    <property type="entry name" value="OP_Dioxygenase"/>
</dbReference>
<dbReference type="GO" id="GO:0016787">
    <property type="term" value="F:hydrolase activity"/>
    <property type="evidence" value="ECO:0007669"/>
    <property type="project" value="UniProtKB-KW"/>
</dbReference>
<keyword evidence="2" id="KW-0378">Hydrolase</keyword>
<dbReference type="KEGG" id="vg:80518772"/>
<sequence length="187" mass="21418">MTNIDNINEIISLYEKYGSSDYIGENISQIEHMVQAAMLAEETGEDIDTILAAFLHDIGHLLEIDNKSTQMENLGVVNHEEIARKYLLSKGFSIKTANLVGNHVNAKRYLVTVCPDYYENLSPASKQTLEYQNGKMTESEINNFKNDPYFKESLRVRSYDDQAKIVGLKIKPLSHYRDMMVYYFGTD</sequence>
<dbReference type="PANTHER" id="PTHR40202">
    <property type="match status" value="1"/>
</dbReference>
<dbReference type="GeneID" id="80518772"/>
<evidence type="ECO:0000313" key="2">
    <source>
        <dbReference type="EMBL" id="QKU35348.1"/>
    </source>
</evidence>
<dbReference type="SUPFAM" id="SSF109604">
    <property type="entry name" value="HD-domain/PDEase-like"/>
    <property type="match status" value="1"/>
</dbReference>
<dbReference type="Pfam" id="PF01966">
    <property type="entry name" value="HD"/>
    <property type="match status" value="1"/>
</dbReference>
<dbReference type="InterPro" id="IPR006674">
    <property type="entry name" value="HD_domain"/>
</dbReference>
<dbReference type="PANTHER" id="PTHR40202:SF1">
    <property type="entry name" value="HD DOMAIN-CONTAINING PROTEIN"/>
    <property type="match status" value="1"/>
</dbReference>
<dbReference type="RefSeq" id="YP_010782008.1">
    <property type="nucleotide sequence ID" value="NC_075039.1"/>
</dbReference>
<protein>
    <submittedName>
        <fullName evidence="2">Putative HD phosphohydrolase</fullName>
    </submittedName>
</protein>
<dbReference type="EMBL" id="KY523104">
    <property type="protein sequence ID" value="QKU35348.1"/>
    <property type="molecule type" value="Genomic_DNA"/>
</dbReference>
<dbReference type="Gene3D" id="1.10.3210.10">
    <property type="entry name" value="Hypothetical protein af1432"/>
    <property type="match status" value="1"/>
</dbReference>